<dbReference type="RefSeq" id="WP_310767114.1">
    <property type="nucleotide sequence ID" value="NZ_CP134050.1"/>
</dbReference>
<protein>
    <recommendedName>
        <fullName evidence="3">ABC transporter permease</fullName>
    </recommendedName>
</protein>
<reference evidence="1 2" key="1">
    <citation type="submission" date="2023-09" db="EMBL/GenBank/DDBJ databases">
        <title>Complete Genome and Methylome dissection of Bacillus brevis NEB573 original source of BbsI restriction endonuclease.</title>
        <authorList>
            <person name="Fomenkov A."/>
            <person name="Roberts R.D."/>
        </authorList>
    </citation>
    <scope>NUCLEOTIDE SEQUENCE [LARGE SCALE GENOMIC DNA]</scope>
    <source>
        <strain evidence="1 2">NEB573</strain>
    </source>
</reference>
<organism evidence="1 2">
    <name type="scientific">Brevibacillus brevis</name>
    <name type="common">Bacillus brevis</name>
    <dbReference type="NCBI Taxonomy" id="1393"/>
    <lineage>
        <taxon>Bacteria</taxon>
        <taxon>Bacillati</taxon>
        <taxon>Bacillota</taxon>
        <taxon>Bacilli</taxon>
        <taxon>Bacillales</taxon>
        <taxon>Paenibacillaceae</taxon>
        <taxon>Brevibacillus</taxon>
    </lineage>
</organism>
<name>A0ABY9T449_BREBE</name>
<accession>A0ABY9T449</accession>
<keyword evidence="2" id="KW-1185">Reference proteome</keyword>
<evidence type="ECO:0000313" key="2">
    <source>
        <dbReference type="Proteomes" id="UP001256827"/>
    </source>
</evidence>
<evidence type="ECO:0000313" key="1">
    <source>
        <dbReference type="EMBL" id="WNC14659.1"/>
    </source>
</evidence>
<proteinExistence type="predicted"/>
<dbReference type="Proteomes" id="UP001256827">
    <property type="component" value="Chromosome"/>
</dbReference>
<evidence type="ECO:0008006" key="3">
    <source>
        <dbReference type="Google" id="ProtNLM"/>
    </source>
</evidence>
<dbReference type="EMBL" id="CP134050">
    <property type="protein sequence ID" value="WNC14659.1"/>
    <property type="molecule type" value="Genomic_DNA"/>
</dbReference>
<sequence length="63" mass="7208">MDIQEGLRWLKAMLKRMIVPFLLLLLGGLVSESKGIYGVIIQPYTYFAQKLIEFQAADSFTKL</sequence>
<gene>
    <name evidence="1" type="ORF">RGB73_29030</name>
</gene>